<protein>
    <submittedName>
        <fullName evidence="1">Uncharacterized protein</fullName>
    </submittedName>
</protein>
<evidence type="ECO:0000313" key="1">
    <source>
        <dbReference type="EMBL" id="MBX40053.1"/>
    </source>
</evidence>
<reference evidence="1" key="1">
    <citation type="submission" date="2018-02" db="EMBL/GenBank/DDBJ databases">
        <title>Rhizophora mucronata_Transcriptome.</title>
        <authorList>
            <person name="Meera S.P."/>
            <person name="Sreeshan A."/>
            <person name="Augustine A."/>
        </authorList>
    </citation>
    <scope>NUCLEOTIDE SEQUENCE</scope>
    <source>
        <tissue evidence="1">Leaf</tissue>
    </source>
</reference>
<accession>A0A2P2NC48</accession>
<sequence length="8" mass="974">MSQRPKID</sequence>
<dbReference type="EMBL" id="GGEC01059569">
    <property type="protein sequence ID" value="MBX40053.1"/>
    <property type="molecule type" value="Transcribed_RNA"/>
</dbReference>
<organism evidence="1">
    <name type="scientific">Rhizophora mucronata</name>
    <name type="common">Asiatic mangrove</name>
    <dbReference type="NCBI Taxonomy" id="61149"/>
    <lineage>
        <taxon>Eukaryota</taxon>
        <taxon>Viridiplantae</taxon>
        <taxon>Streptophyta</taxon>
        <taxon>Embryophyta</taxon>
        <taxon>Tracheophyta</taxon>
        <taxon>Spermatophyta</taxon>
        <taxon>Magnoliopsida</taxon>
        <taxon>eudicotyledons</taxon>
        <taxon>Gunneridae</taxon>
        <taxon>Pentapetalae</taxon>
        <taxon>rosids</taxon>
        <taxon>fabids</taxon>
        <taxon>Malpighiales</taxon>
        <taxon>Rhizophoraceae</taxon>
        <taxon>Rhizophora</taxon>
    </lineage>
</organism>
<proteinExistence type="predicted"/>
<name>A0A2P2NC48_RHIMU</name>